<dbReference type="OrthoDB" id="9791355at2"/>
<sequence>MSESTEMYLETILILKERNGYVRSIDLAHEMHYSKPTISQQMKRLKEKGLIEIDEKGHISLSPSGLSVGKMIYERHQLLTTIFLHIGVAEDIARKDACRLEHYISQESVTALKTYFHDIIETDQEV</sequence>
<dbReference type="PANTHER" id="PTHR33238:SF7">
    <property type="entry name" value="IRON-DEPENDENT TRANSCRIPTIONAL REGULATOR"/>
    <property type="match status" value="1"/>
</dbReference>
<dbReference type="EMBL" id="FNYK01000059">
    <property type="protein sequence ID" value="SEJ12346.1"/>
    <property type="molecule type" value="Genomic_DNA"/>
</dbReference>
<gene>
    <name evidence="6" type="ORF">SAMN04487834_105916</name>
</gene>
<keyword evidence="4" id="KW-0804">Transcription</keyword>
<dbReference type="Gene3D" id="1.10.60.10">
    <property type="entry name" value="Iron dependent repressor, metal binding and dimerisation domain"/>
    <property type="match status" value="1"/>
</dbReference>
<dbReference type="RefSeq" id="WP_033163256.1">
    <property type="nucleotide sequence ID" value="NZ_CACVPP010000029.1"/>
</dbReference>
<keyword evidence="2" id="KW-0805">Transcription regulation</keyword>
<dbReference type="eggNOG" id="COG1321">
    <property type="taxonomic scope" value="Bacteria"/>
</dbReference>
<reference evidence="7" key="1">
    <citation type="submission" date="2016-10" db="EMBL/GenBank/DDBJ databases">
        <authorList>
            <person name="Varghese N."/>
        </authorList>
    </citation>
    <scope>NUCLEOTIDE SEQUENCE [LARGE SCALE GENOMIC DNA]</scope>
    <source>
        <strain evidence="7">DSM 20406</strain>
    </source>
</reference>
<dbReference type="PANTHER" id="PTHR33238">
    <property type="entry name" value="IRON (METAL) DEPENDENT REPRESSOR, DTXR FAMILY"/>
    <property type="match status" value="1"/>
</dbReference>
<dbReference type="InterPro" id="IPR050536">
    <property type="entry name" value="DtxR_MntR_Metal-Reg"/>
</dbReference>
<dbReference type="InterPro" id="IPR036388">
    <property type="entry name" value="WH-like_DNA-bd_sf"/>
</dbReference>
<evidence type="ECO:0000313" key="6">
    <source>
        <dbReference type="EMBL" id="SEJ12346.1"/>
    </source>
</evidence>
<proteinExistence type="inferred from homology"/>
<dbReference type="Proteomes" id="UP000183028">
    <property type="component" value="Unassembled WGS sequence"/>
</dbReference>
<accession>A0A1H6W9E8</accession>
<evidence type="ECO:0000256" key="3">
    <source>
        <dbReference type="ARBA" id="ARBA00023125"/>
    </source>
</evidence>
<evidence type="ECO:0000256" key="1">
    <source>
        <dbReference type="ARBA" id="ARBA00007871"/>
    </source>
</evidence>
<dbReference type="InterPro" id="IPR022689">
    <property type="entry name" value="Iron_dep_repressor"/>
</dbReference>
<dbReference type="Pfam" id="PF02742">
    <property type="entry name" value="Fe_dep_repr_C"/>
    <property type="match status" value="1"/>
</dbReference>
<evidence type="ECO:0000256" key="2">
    <source>
        <dbReference type="ARBA" id="ARBA00023015"/>
    </source>
</evidence>
<dbReference type="SUPFAM" id="SSF46785">
    <property type="entry name" value="Winged helix' DNA-binding domain"/>
    <property type="match status" value="1"/>
</dbReference>
<dbReference type="STRING" id="322505.SAMN04487836_11329"/>
<dbReference type="Gene3D" id="1.10.10.10">
    <property type="entry name" value="Winged helix-like DNA-binding domain superfamily/Winged helix DNA-binding domain"/>
    <property type="match status" value="1"/>
</dbReference>
<dbReference type="GO" id="GO:0003700">
    <property type="term" value="F:DNA-binding transcription factor activity"/>
    <property type="evidence" value="ECO:0007669"/>
    <property type="project" value="InterPro"/>
</dbReference>
<protein>
    <submittedName>
        <fullName evidence="6">Iron (Metal) dependent repressor, DtxR family</fullName>
    </submittedName>
</protein>
<dbReference type="InterPro" id="IPR036421">
    <property type="entry name" value="Fe_dep_repressor_sf"/>
</dbReference>
<organism evidence="6 7">
    <name type="scientific">Sharpea azabuensis</name>
    <dbReference type="NCBI Taxonomy" id="322505"/>
    <lineage>
        <taxon>Bacteria</taxon>
        <taxon>Bacillati</taxon>
        <taxon>Bacillota</taxon>
        <taxon>Erysipelotrichia</taxon>
        <taxon>Erysipelotrichales</taxon>
        <taxon>Coprobacillaceae</taxon>
        <taxon>Sharpea</taxon>
    </lineage>
</organism>
<evidence type="ECO:0000256" key="4">
    <source>
        <dbReference type="ARBA" id="ARBA00023163"/>
    </source>
</evidence>
<comment type="similarity">
    <text evidence="1">Belongs to the DtxR/MntR family.</text>
</comment>
<feature type="domain" description="HTH dtxR-type" evidence="5">
    <location>
        <begin position="1"/>
        <end position="62"/>
    </location>
</feature>
<keyword evidence="7" id="KW-1185">Reference proteome</keyword>
<dbReference type="InterPro" id="IPR036390">
    <property type="entry name" value="WH_DNA-bd_sf"/>
</dbReference>
<name>A0A1H6W9E8_9FIRM</name>
<dbReference type="SMART" id="SM00529">
    <property type="entry name" value="HTH_DTXR"/>
    <property type="match status" value="1"/>
</dbReference>
<evidence type="ECO:0000313" key="7">
    <source>
        <dbReference type="Proteomes" id="UP000183028"/>
    </source>
</evidence>
<evidence type="ECO:0000259" key="5">
    <source>
        <dbReference type="PROSITE" id="PS50944"/>
    </source>
</evidence>
<keyword evidence="3" id="KW-0238">DNA-binding</keyword>
<dbReference type="GO" id="GO:0046983">
    <property type="term" value="F:protein dimerization activity"/>
    <property type="evidence" value="ECO:0007669"/>
    <property type="project" value="InterPro"/>
</dbReference>
<dbReference type="AlphaFoldDB" id="A0A1H6W9E8"/>
<dbReference type="InterPro" id="IPR001367">
    <property type="entry name" value="Fe_dep_repressor"/>
</dbReference>
<dbReference type="InterPro" id="IPR022687">
    <property type="entry name" value="HTH_DTXR"/>
</dbReference>
<dbReference type="PROSITE" id="PS50944">
    <property type="entry name" value="HTH_DTXR"/>
    <property type="match status" value="1"/>
</dbReference>
<dbReference type="Pfam" id="PF01325">
    <property type="entry name" value="Fe_dep_repress"/>
    <property type="match status" value="1"/>
</dbReference>
<dbReference type="SUPFAM" id="SSF47979">
    <property type="entry name" value="Iron-dependent repressor protein, dimerization domain"/>
    <property type="match status" value="1"/>
</dbReference>
<dbReference type="GeneID" id="54120645"/>
<dbReference type="GO" id="GO:0046914">
    <property type="term" value="F:transition metal ion binding"/>
    <property type="evidence" value="ECO:0007669"/>
    <property type="project" value="InterPro"/>
</dbReference>
<dbReference type="GO" id="GO:0003677">
    <property type="term" value="F:DNA binding"/>
    <property type="evidence" value="ECO:0007669"/>
    <property type="project" value="UniProtKB-KW"/>
</dbReference>